<evidence type="ECO:0000256" key="1">
    <source>
        <dbReference type="ARBA" id="ARBA00006192"/>
    </source>
</evidence>
<proteinExistence type="inferred from homology"/>
<dbReference type="Gene3D" id="1.25.40.10">
    <property type="entry name" value="Tetratricopeptide repeat domain"/>
    <property type="match status" value="3"/>
</dbReference>
<dbReference type="Pfam" id="PF13812">
    <property type="entry name" value="PPR_3"/>
    <property type="match status" value="1"/>
</dbReference>
<dbReference type="EMBL" id="RWJN01000023">
    <property type="protein sequence ID" value="TCD70337.1"/>
    <property type="molecule type" value="Genomic_DNA"/>
</dbReference>
<feature type="repeat" description="PPR" evidence="5">
    <location>
        <begin position="326"/>
        <end position="360"/>
    </location>
</feature>
<feature type="repeat" description="PPR" evidence="5">
    <location>
        <begin position="361"/>
        <end position="395"/>
    </location>
</feature>
<evidence type="ECO:0000256" key="4">
    <source>
        <dbReference type="ARBA" id="ARBA00044511"/>
    </source>
</evidence>
<dbReference type="Pfam" id="PF23276">
    <property type="entry name" value="TPR_24"/>
    <property type="match status" value="1"/>
</dbReference>
<protein>
    <recommendedName>
        <fullName evidence="6">Pentatricopeptide repeat-containing protein-mitochondrial domain-containing protein</fullName>
    </recommendedName>
</protein>
<gene>
    <name evidence="7" type="ORF">EIP91_003966</name>
</gene>
<comment type="caution">
    <text evidence="7">The sequence shown here is derived from an EMBL/GenBank/DDBJ whole genome shotgun (WGS) entry which is preliminary data.</text>
</comment>
<dbReference type="PANTHER" id="PTHR47447">
    <property type="entry name" value="OS03G0856100 PROTEIN"/>
    <property type="match status" value="1"/>
</dbReference>
<comment type="function">
    <text evidence="3">Regulates mitochondrial small subunit maturation by controlling 15S rRNA 5'-end processing. Localizes to the 5' precursor of the 15S rRNA in a position that is subsequently occupied by mS47 in the mature yeast mtSSU. Uses structure and sequence-specific RNA recognition, binding to a single-stranded region of the precursor and specifically recognizing bases -6 to -1. The exchange of Ccm1 for mS47 is coupled to the irreversible removal of precursor rRNA that is accompanied by conformational changes of the mitoribosomal proteins uS5m and mS26. These conformational changes signal completion of 5'-end rRNA processing through protection of the mature 5'-end of the 15S rRNA and stabilization of mS47. The removal of the 5' precursor together with the dissociation of Ccm1 may be catalyzed by the 5'-3' exoribonuclease Pet127. Involved in the specific removal of group I introns in mitochondrial encoded transcripts.</text>
</comment>
<evidence type="ECO:0000313" key="8">
    <source>
        <dbReference type="Proteomes" id="UP000292702"/>
    </source>
</evidence>
<feature type="domain" description="Pentatricopeptide repeat-containing protein-mitochondrial" evidence="6">
    <location>
        <begin position="186"/>
        <end position="318"/>
    </location>
</feature>
<dbReference type="STRING" id="92696.A0A4V2MXJ2"/>
<feature type="repeat" description="PPR" evidence="5">
    <location>
        <begin position="9"/>
        <end position="43"/>
    </location>
</feature>
<dbReference type="InterPro" id="IPR011990">
    <property type="entry name" value="TPR-like_helical_dom_sf"/>
</dbReference>
<dbReference type="PROSITE" id="PS51375">
    <property type="entry name" value="PPR"/>
    <property type="match status" value="4"/>
</dbReference>
<evidence type="ECO:0000256" key="5">
    <source>
        <dbReference type="PROSITE-ProRule" id="PRU00708"/>
    </source>
</evidence>
<dbReference type="OrthoDB" id="185373at2759"/>
<evidence type="ECO:0000256" key="2">
    <source>
        <dbReference type="ARBA" id="ARBA00022737"/>
    </source>
</evidence>
<sequence length="467" mass="51415">MKAEGVVPDKTTYHHILSQCGHHAAAAEAWAVLEDMVAMGIFPDRDAFHNVIRALYSREMRGTWQLLQLMHEAGVPPDAKTFDLVMNRLLESENIELALTYMALMSTRGITPLIHTAAAVIRSAAEHGLPRLALDIAYGFEKAAVRRLEGETWMDCLIASAEASYAEGVVAAWQKCVEELGMLPDEGCCILVLNTAARAGNPKLALDVIRVLQSQNVTWEEHHFAPLIEAFNKAGELKQALEVLGTMQKYGVVPNAGTTQAILHTVGIGKITLDSAWHAVDELHREGKIIDVSAMNIVVRAAVRASDLQRAFGIYKTFSDFNVVPNVDTFNILLSGCVRLAHRELGDKLMAEMREAGMKADATTYKRVIALCLTQPTYEDAFFYLEEMKSEGITPPRTVYDLLIRKCVSTGDPRYQLAVDELLSQGYQMTPGLQTFIDSGGQQQGASEEEDFDAGVVFIDSTASLPW</sequence>
<accession>A0A4V2MXJ2</accession>
<keyword evidence="8" id="KW-1185">Reference proteome</keyword>
<feature type="repeat" description="PPR" evidence="5">
    <location>
        <begin position="220"/>
        <end position="254"/>
    </location>
</feature>
<dbReference type="InterPro" id="IPR057027">
    <property type="entry name" value="TPR_mt"/>
</dbReference>
<organism evidence="7 8">
    <name type="scientific">Steccherinum ochraceum</name>
    <dbReference type="NCBI Taxonomy" id="92696"/>
    <lineage>
        <taxon>Eukaryota</taxon>
        <taxon>Fungi</taxon>
        <taxon>Dikarya</taxon>
        <taxon>Basidiomycota</taxon>
        <taxon>Agaricomycotina</taxon>
        <taxon>Agaricomycetes</taxon>
        <taxon>Polyporales</taxon>
        <taxon>Steccherinaceae</taxon>
        <taxon>Steccherinum</taxon>
    </lineage>
</organism>
<evidence type="ECO:0000256" key="3">
    <source>
        <dbReference type="ARBA" id="ARBA00044493"/>
    </source>
</evidence>
<evidence type="ECO:0000313" key="7">
    <source>
        <dbReference type="EMBL" id="TCD70337.1"/>
    </source>
</evidence>
<dbReference type="PANTHER" id="PTHR47447:SF17">
    <property type="entry name" value="OS12G0638900 PROTEIN"/>
    <property type="match status" value="1"/>
</dbReference>
<name>A0A4V2MXJ2_9APHY</name>
<dbReference type="AlphaFoldDB" id="A0A4V2MXJ2"/>
<comment type="similarity">
    <text evidence="1">Belongs to the CCM1 family.</text>
</comment>
<comment type="subunit">
    <text evidence="4">Binds to mitochondrial small subunit 15S rRNA.</text>
</comment>
<dbReference type="InterPro" id="IPR002885">
    <property type="entry name" value="PPR_rpt"/>
</dbReference>
<dbReference type="Proteomes" id="UP000292702">
    <property type="component" value="Unassembled WGS sequence"/>
</dbReference>
<reference evidence="7 8" key="1">
    <citation type="submission" date="2018-11" db="EMBL/GenBank/DDBJ databases">
        <title>Genome assembly of Steccherinum ochraceum LE-BIN_3174, the white-rot fungus of the Steccherinaceae family (The Residual Polyporoid clade, Polyporales, Basidiomycota).</title>
        <authorList>
            <person name="Fedorova T.V."/>
            <person name="Glazunova O.A."/>
            <person name="Landesman E.O."/>
            <person name="Moiseenko K.V."/>
            <person name="Psurtseva N.V."/>
            <person name="Savinova O.S."/>
            <person name="Shakhova N.V."/>
            <person name="Tyazhelova T.V."/>
            <person name="Vasina D.V."/>
        </authorList>
    </citation>
    <scope>NUCLEOTIDE SEQUENCE [LARGE SCALE GENOMIC DNA]</scope>
    <source>
        <strain evidence="7 8">LE-BIN_3174</strain>
    </source>
</reference>
<evidence type="ECO:0000259" key="6">
    <source>
        <dbReference type="Pfam" id="PF23276"/>
    </source>
</evidence>
<keyword evidence="2" id="KW-0677">Repeat</keyword>
<dbReference type="NCBIfam" id="TIGR00756">
    <property type="entry name" value="PPR"/>
    <property type="match status" value="2"/>
</dbReference>